<protein>
    <submittedName>
        <fullName evidence="2">Twin-arginine translocation pathway signal</fullName>
    </submittedName>
</protein>
<dbReference type="PIRSF" id="PIRSF028101">
    <property type="entry name" value="UCP028101"/>
    <property type="match status" value="1"/>
</dbReference>
<evidence type="ECO:0000313" key="2">
    <source>
        <dbReference type="EMBL" id="OUD09735.1"/>
    </source>
</evidence>
<dbReference type="Pfam" id="PF07433">
    <property type="entry name" value="DUF1513"/>
    <property type="match status" value="1"/>
</dbReference>
<gene>
    <name evidence="2" type="ORF">BVC71_07850</name>
</gene>
<organism evidence="2 3">
    <name type="scientific">Marivivens niveibacter</name>
    <dbReference type="NCBI Taxonomy" id="1930667"/>
    <lineage>
        <taxon>Bacteria</taxon>
        <taxon>Pseudomonadati</taxon>
        <taxon>Pseudomonadota</taxon>
        <taxon>Alphaproteobacteria</taxon>
        <taxon>Rhodobacterales</taxon>
        <taxon>Paracoccaceae</taxon>
        <taxon>Marivivens group</taxon>
        <taxon>Marivivens</taxon>
    </lineage>
</organism>
<dbReference type="InterPro" id="IPR015943">
    <property type="entry name" value="WD40/YVTN_repeat-like_dom_sf"/>
</dbReference>
<dbReference type="OrthoDB" id="5624218at2"/>
<evidence type="ECO:0000256" key="1">
    <source>
        <dbReference type="SAM" id="SignalP"/>
    </source>
</evidence>
<dbReference type="InterPro" id="IPR011044">
    <property type="entry name" value="Quino_amine_DH_bsu"/>
</dbReference>
<name>A0A251X020_9RHOB</name>
<reference evidence="2 3" key="1">
    <citation type="submission" date="2016-12" db="EMBL/GenBank/DDBJ databases">
        <title>The draft genome sequence of HSLHS2.</title>
        <authorList>
            <person name="Hu D."/>
            <person name="Wang L."/>
            <person name="Shao Z."/>
        </authorList>
    </citation>
    <scope>NUCLEOTIDE SEQUENCE [LARGE SCALE GENOMIC DNA]</scope>
    <source>
        <strain evidence="2">MCCC 1A06712</strain>
    </source>
</reference>
<dbReference type="InterPro" id="IPR006311">
    <property type="entry name" value="TAT_signal"/>
</dbReference>
<keyword evidence="3" id="KW-1185">Reference proteome</keyword>
<dbReference type="Gene3D" id="2.130.10.10">
    <property type="entry name" value="YVTN repeat-like/Quinoprotein amine dehydrogenase"/>
    <property type="match status" value="1"/>
</dbReference>
<dbReference type="Proteomes" id="UP000194664">
    <property type="component" value="Unassembled WGS sequence"/>
</dbReference>
<evidence type="ECO:0000313" key="3">
    <source>
        <dbReference type="Proteomes" id="UP000194664"/>
    </source>
</evidence>
<feature type="chain" id="PRO_5013168679" evidence="1">
    <location>
        <begin position="24"/>
        <end position="354"/>
    </location>
</feature>
<dbReference type="AlphaFoldDB" id="A0A251X020"/>
<dbReference type="InterPro" id="IPR008311">
    <property type="entry name" value="UCP028101"/>
</dbReference>
<keyword evidence="1" id="KW-0732">Signal</keyword>
<sequence length="354" mass="37470">MANRRQFLTSLLAASAAPTISWASVGNPSFIAAAKVGDDYALCGITDTGQIAFQVPLPARGHAGAGHPTKPIAVAFARRPGTFALVIDCLTGAVMQDLTAPTGRSFSGHGMFLDDGNLLLTTEQIAETSEGFLGLWDASDNFKRIGAIPTHGLGPHDVKLLDDGATLVVANGGIHTDAFGRTKLNIETMRPNLAYLSIDGLLDMVELDPELSKNSIRHLAVRPDGLVGFAMQWQADPSFLPPILGLHKRGSDVILAEAPLNEAFAMQGYAGSIAFSGDGHEIAISSPKGGRLHRFTDTGEFIGATMQTDVCGLVTLPRGYMTSDGYGHIAAMENGALRHLAEHPVNWDNHIIAL</sequence>
<dbReference type="RefSeq" id="WP_086451070.1">
    <property type="nucleotide sequence ID" value="NZ_MSPP01000002.1"/>
</dbReference>
<dbReference type="SUPFAM" id="SSF50969">
    <property type="entry name" value="YVTN repeat-like/Quinoprotein amine dehydrogenase"/>
    <property type="match status" value="1"/>
</dbReference>
<dbReference type="PROSITE" id="PS51318">
    <property type="entry name" value="TAT"/>
    <property type="match status" value="1"/>
</dbReference>
<comment type="caution">
    <text evidence="2">The sequence shown here is derived from an EMBL/GenBank/DDBJ whole genome shotgun (WGS) entry which is preliminary data.</text>
</comment>
<dbReference type="EMBL" id="MSPP01000002">
    <property type="protein sequence ID" value="OUD09735.1"/>
    <property type="molecule type" value="Genomic_DNA"/>
</dbReference>
<feature type="signal peptide" evidence="1">
    <location>
        <begin position="1"/>
        <end position="23"/>
    </location>
</feature>
<accession>A0A251X020</accession>
<proteinExistence type="predicted"/>